<dbReference type="Proteomes" id="UP001148018">
    <property type="component" value="Unassembled WGS sequence"/>
</dbReference>
<dbReference type="AlphaFoldDB" id="A0A9Q0EUN0"/>
<feature type="region of interest" description="Disordered" evidence="1">
    <location>
        <begin position="140"/>
        <end position="160"/>
    </location>
</feature>
<keyword evidence="3" id="KW-1185">Reference proteome</keyword>
<evidence type="ECO:0000313" key="2">
    <source>
        <dbReference type="EMBL" id="KAJ3613776.1"/>
    </source>
</evidence>
<gene>
    <name evidence="2" type="ORF">NHX12_020022</name>
</gene>
<dbReference type="OrthoDB" id="9934797at2759"/>
<proteinExistence type="predicted"/>
<feature type="compositionally biased region" description="Basic and acidic residues" evidence="1">
    <location>
        <begin position="75"/>
        <end position="86"/>
    </location>
</feature>
<dbReference type="GO" id="GO:0006915">
    <property type="term" value="P:apoptotic process"/>
    <property type="evidence" value="ECO:0007669"/>
    <property type="project" value="InterPro"/>
</dbReference>
<dbReference type="PANTHER" id="PTHR32014">
    <property type="entry name" value="BCL-2-MODIFYING FACTOR"/>
    <property type="match status" value="1"/>
</dbReference>
<organism evidence="2 3">
    <name type="scientific">Muraenolepis orangiensis</name>
    <name type="common">Patagonian moray cod</name>
    <dbReference type="NCBI Taxonomy" id="630683"/>
    <lineage>
        <taxon>Eukaryota</taxon>
        <taxon>Metazoa</taxon>
        <taxon>Chordata</taxon>
        <taxon>Craniata</taxon>
        <taxon>Vertebrata</taxon>
        <taxon>Euteleostomi</taxon>
        <taxon>Actinopterygii</taxon>
        <taxon>Neopterygii</taxon>
        <taxon>Teleostei</taxon>
        <taxon>Neoteleostei</taxon>
        <taxon>Acanthomorphata</taxon>
        <taxon>Zeiogadaria</taxon>
        <taxon>Gadariae</taxon>
        <taxon>Gadiformes</taxon>
        <taxon>Muraenolepidoidei</taxon>
        <taxon>Muraenolepididae</taxon>
        <taxon>Muraenolepis</taxon>
    </lineage>
</organism>
<dbReference type="Pfam" id="PF15185">
    <property type="entry name" value="BMF"/>
    <property type="match status" value="1"/>
</dbReference>
<protein>
    <submittedName>
        <fullName evidence="2">Uncharacterized protein</fullName>
    </submittedName>
</protein>
<evidence type="ECO:0000313" key="3">
    <source>
        <dbReference type="Proteomes" id="UP001148018"/>
    </source>
</evidence>
<dbReference type="PANTHER" id="PTHR32014:SF2">
    <property type="entry name" value="BCL-2-MODIFYING FACTOR"/>
    <property type="match status" value="1"/>
</dbReference>
<evidence type="ECO:0000256" key="1">
    <source>
        <dbReference type="SAM" id="MobiDB-lite"/>
    </source>
</evidence>
<accession>A0A9Q0EUN0</accession>
<dbReference type="EMBL" id="JANIIK010000035">
    <property type="protein sequence ID" value="KAJ3613776.1"/>
    <property type="molecule type" value="Genomic_DNA"/>
</dbReference>
<name>A0A9Q0EUN0_9TELE</name>
<feature type="compositionally biased region" description="Basic residues" evidence="1">
    <location>
        <begin position="94"/>
        <end position="104"/>
    </location>
</feature>
<dbReference type="InterPro" id="IPR028192">
    <property type="entry name" value="BMF"/>
</dbReference>
<dbReference type="GO" id="GO:0010507">
    <property type="term" value="P:negative regulation of autophagy"/>
    <property type="evidence" value="ECO:0007669"/>
    <property type="project" value="TreeGrafter"/>
</dbReference>
<dbReference type="GO" id="GO:0016459">
    <property type="term" value="C:myosin complex"/>
    <property type="evidence" value="ECO:0007669"/>
    <property type="project" value="TreeGrafter"/>
</dbReference>
<comment type="caution">
    <text evidence="2">The sequence shown here is derived from an EMBL/GenBank/DDBJ whole genome shotgun (WGS) entry which is preliminary data.</text>
</comment>
<sequence length="160" mass="17856">MDEDKEDVFEPDSYPWHTIREIKSKERGTPGPALVTANGMLPCGGVTEPRPLSYGNAGVRLHFQAPFELAGEQEAGPRDMERDGDAARPPQQHQHPHHPHHHQQRQQQQQQVGEAAAADSMEAHIGQKLRLIGDQFHGENLQQVGRKQTHLLTRTPHTAG</sequence>
<feature type="region of interest" description="Disordered" evidence="1">
    <location>
        <begin position="66"/>
        <end position="122"/>
    </location>
</feature>
<dbReference type="GO" id="GO:0043065">
    <property type="term" value="P:positive regulation of apoptotic process"/>
    <property type="evidence" value="ECO:0007669"/>
    <property type="project" value="TreeGrafter"/>
</dbReference>
<reference evidence="2" key="1">
    <citation type="submission" date="2022-07" db="EMBL/GenBank/DDBJ databases">
        <title>Chromosome-level genome of Muraenolepis orangiensis.</title>
        <authorList>
            <person name="Kim J."/>
        </authorList>
    </citation>
    <scope>NUCLEOTIDE SEQUENCE</scope>
    <source>
        <strain evidence="2">KU_S4_2022</strain>
        <tissue evidence="2">Muscle</tissue>
    </source>
</reference>